<organism evidence="1 2">
    <name type="scientific">Hymenobacter saemangeumensis</name>
    <dbReference type="NCBI Taxonomy" id="1084522"/>
    <lineage>
        <taxon>Bacteria</taxon>
        <taxon>Pseudomonadati</taxon>
        <taxon>Bacteroidota</taxon>
        <taxon>Cytophagia</taxon>
        <taxon>Cytophagales</taxon>
        <taxon>Hymenobacteraceae</taxon>
        <taxon>Hymenobacter</taxon>
    </lineage>
</organism>
<gene>
    <name evidence="1" type="ORF">GCM10023185_33280</name>
</gene>
<accession>A0ABP8IN74</accession>
<name>A0ABP8IN74_9BACT</name>
<protein>
    <submittedName>
        <fullName evidence="1">Uncharacterized protein</fullName>
    </submittedName>
</protein>
<comment type="caution">
    <text evidence="1">The sequence shown here is derived from an EMBL/GenBank/DDBJ whole genome shotgun (WGS) entry which is preliminary data.</text>
</comment>
<proteinExistence type="predicted"/>
<evidence type="ECO:0000313" key="1">
    <source>
        <dbReference type="EMBL" id="GAA4364080.1"/>
    </source>
</evidence>
<reference evidence="2" key="1">
    <citation type="journal article" date="2019" name="Int. J. Syst. Evol. Microbiol.">
        <title>The Global Catalogue of Microorganisms (GCM) 10K type strain sequencing project: providing services to taxonomists for standard genome sequencing and annotation.</title>
        <authorList>
            <consortium name="The Broad Institute Genomics Platform"/>
            <consortium name="The Broad Institute Genome Sequencing Center for Infectious Disease"/>
            <person name="Wu L."/>
            <person name="Ma J."/>
        </authorList>
    </citation>
    <scope>NUCLEOTIDE SEQUENCE [LARGE SCALE GENOMIC DNA]</scope>
    <source>
        <strain evidence="2">JCM 17923</strain>
    </source>
</reference>
<dbReference type="Proteomes" id="UP001501153">
    <property type="component" value="Unassembled WGS sequence"/>
</dbReference>
<evidence type="ECO:0000313" key="2">
    <source>
        <dbReference type="Proteomes" id="UP001501153"/>
    </source>
</evidence>
<keyword evidence="2" id="KW-1185">Reference proteome</keyword>
<sequence>MPDLEYQFEAAAPTLSGVPAALEAREHTGGPLDWYSVDENAAATGYENTAGVATSEILRFVPTEIQFGGSPNARWWEFEDRKVDFGKITADSSDFGRMLLQEFMFLYQNDWFSLPYTVPAGSLCTVRSVHVTDVFGQRYRIQPAGYSELREQDKAQTPVDLDWGRWGVYALSQKGNRRQSVPRLLLPPTAVAPQVGKPVEQVLLLREESTNLVWGVEQTISDGQGRGMDGAGAAARLTEYLRSQVPATPRPPALAKLEYQLATPVAENWIPFVPRPAAGDAYELLQGEMVRRVDGLDDFNPGDDTVKPRTTLLNLVPAPQEYVLQEHSVPPTGIRVDSAFRRARWYNGETVLWFGRSLGPGRSAGSSGLAYDQLLPRTVRTEAAAFGLHAVIMKAGTSPAEVDRVRLHPLDEEGEVIGGIEIEKTRAQLLGMLRNQDAVRVIYRNMTPTWSQGVALTVVTVGTTDYLKPVGGPATPSAGDEIGPTPLPAF</sequence>
<dbReference type="EMBL" id="BAABGZ010000070">
    <property type="protein sequence ID" value="GAA4364080.1"/>
    <property type="molecule type" value="Genomic_DNA"/>
</dbReference>